<evidence type="ECO:0000256" key="7">
    <source>
        <dbReference type="ARBA" id="ARBA00022741"/>
    </source>
</evidence>
<dbReference type="InterPro" id="IPR036494">
    <property type="entry name" value="Ku_C_sf"/>
</dbReference>
<comment type="catalytic activity">
    <reaction evidence="19">
        <text>ATP + H2O = ADP + phosphate + H(+)</text>
        <dbReference type="Rhea" id="RHEA:13065"/>
        <dbReference type="ChEBI" id="CHEBI:15377"/>
        <dbReference type="ChEBI" id="CHEBI:15378"/>
        <dbReference type="ChEBI" id="CHEBI:30616"/>
        <dbReference type="ChEBI" id="CHEBI:43474"/>
        <dbReference type="ChEBI" id="CHEBI:456216"/>
        <dbReference type="EC" id="3.6.4.12"/>
    </reaction>
</comment>
<dbReference type="GO" id="GO:0016787">
    <property type="term" value="F:hydrolase activity"/>
    <property type="evidence" value="ECO:0007669"/>
    <property type="project" value="UniProtKB-KW"/>
</dbReference>
<dbReference type="InterPro" id="IPR006164">
    <property type="entry name" value="DNA_bd_Ku70/Ku80"/>
</dbReference>
<keyword evidence="11" id="KW-0067">ATP-binding</keyword>
<dbReference type="Pfam" id="PF08785">
    <property type="entry name" value="Ku_PK_bind"/>
    <property type="match status" value="1"/>
</dbReference>
<dbReference type="Pfam" id="PF02735">
    <property type="entry name" value="Ku"/>
    <property type="match status" value="1"/>
</dbReference>
<keyword evidence="12" id="KW-0779">Telomere</keyword>
<dbReference type="InterPro" id="IPR024193">
    <property type="entry name" value="Ku80"/>
</dbReference>
<keyword evidence="8" id="KW-0227">DNA damage</keyword>
<dbReference type="GO" id="GO:0000723">
    <property type="term" value="P:telomere maintenance"/>
    <property type="evidence" value="ECO:0007669"/>
    <property type="project" value="InterPro"/>
</dbReference>
<feature type="compositionally biased region" description="Basic and acidic residues" evidence="20">
    <location>
        <begin position="567"/>
        <end position="581"/>
    </location>
</feature>
<organism evidence="22 23">
    <name type="scientific">Pestalotiopsis fici (strain W106-1 / CGMCC3.15140)</name>
    <dbReference type="NCBI Taxonomy" id="1229662"/>
    <lineage>
        <taxon>Eukaryota</taxon>
        <taxon>Fungi</taxon>
        <taxon>Dikarya</taxon>
        <taxon>Ascomycota</taxon>
        <taxon>Pezizomycotina</taxon>
        <taxon>Sordariomycetes</taxon>
        <taxon>Xylariomycetidae</taxon>
        <taxon>Amphisphaeriales</taxon>
        <taxon>Sporocadaceae</taxon>
        <taxon>Pestalotiopsis</taxon>
    </lineage>
</organism>
<dbReference type="InterPro" id="IPR036465">
    <property type="entry name" value="vWFA_dom_sf"/>
</dbReference>
<keyword evidence="6" id="KW-0158">Chromosome</keyword>
<dbReference type="Gene3D" id="1.10.1600.10">
    <property type="match status" value="1"/>
</dbReference>
<dbReference type="STRING" id="1229662.W3X1D1"/>
<dbReference type="InterPro" id="IPR016194">
    <property type="entry name" value="SPOC-like_C_dom_sf"/>
</dbReference>
<dbReference type="GO" id="GO:0003690">
    <property type="term" value="F:double-stranded DNA binding"/>
    <property type="evidence" value="ECO:0007669"/>
    <property type="project" value="TreeGrafter"/>
</dbReference>
<dbReference type="SMART" id="SM00559">
    <property type="entry name" value="Ku78"/>
    <property type="match status" value="1"/>
</dbReference>
<evidence type="ECO:0000256" key="8">
    <source>
        <dbReference type="ARBA" id="ARBA00022763"/>
    </source>
</evidence>
<evidence type="ECO:0000256" key="4">
    <source>
        <dbReference type="ARBA" id="ARBA00012551"/>
    </source>
</evidence>
<evidence type="ECO:0000256" key="20">
    <source>
        <dbReference type="SAM" id="MobiDB-lite"/>
    </source>
</evidence>
<evidence type="ECO:0000256" key="2">
    <source>
        <dbReference type="ARBA" id="ARBA00004574"/>
    </source>
</evidence>
<evidence type="ECO:0000256" key="11">
    <source>
        <dbReference type="ARBA" id="ARBA00022840"/>
    </source>
</evidence>
<feature type="domain" description="VWFA" evidence="21">
    <location>
        <begin position="6"/>
        <end position="217"/>
    </location>
</feature>
<reference evidence="23" key="1">
    <citation type="journal article" date="2015" name="BMC Genomics">
        <title>Genomic and transcriptomic analysis of the endophytic fungus Pestalotiopsis fici reveals its lifestyle and high potential for synthesis of natural products.</title>
        <authorList>
            <person name="Wang X."/>
            <person name="Zhang X."/>
            <person name="Liu L."/>
            <person name="Xiang M."/>
            <person name="Wang W."/>
            <person name="Sun X."/>
            <person name="Che Y."/>
            <person name="Guo L."/>
            <person name="Liu G."/>
            <person name="Guo L."/>
            <person name="Wang C."/>
            <person name="Yin W.B."/>
            <person name="Stadler M."/>
            <person name="Zhang X."/>
            <person name="Liu X."/>
        </authorList>
    </citation>
    <scope>NUCLEOTIDE SEQUENCE [LARGE SCALE GENOMIC DNA]</scope>
    <source>
        <strain evidence="23">W106-1 / CGMCC3.15140</strain>
    </source>
</reference>
<evidence type="ECO:0000256" key="10">
    <source>
        <dbReference type="ARBA" id="ARBA00022806"/>
    </source>
</evidence>
<dbReference type="PANTHER" id="PTHR12604">
    <property type="entry name" value="KU AUTOANTIGEN DNA HELICASE"/>
    <property type="match status" value="1"/>
</dbReference>
<dbReference type="PANTHER" id="PTHR12604:SF4">
    <property type="entry name" value="X-RAY REPAIR CROSS-COMPLEMENTING PROTEIN 5"/>
    <property type="match status" value="1"/>
</dbReference>
<evidence type="ECO:0000256" key="19">
    <source>
        <dbReference type="ARBA" id="ARBA00047995"/>
    </source>
</evidence>
<dbReference type="FunFam" id="3.40.50.410:FF:000073">
    <property type="entry name" value="ATP-dependent DNA helicase II subunit 2"/>
    <property type="match status" value="1"/>
</dbReference>
<comment type="function">
    <text evidence="17">Single-stranded DNA-dependent ATP-dependent helicase. Involved in non-homologous end joining (NHEJ) DNA double strand break repair. DNA-binding is sequence-independent but has a high affinity to nicks in double-stranded DNA and to the ends of duplex DNA. Binds to naturally occurring chromosomal ends, and therefore provides chromosomal end protection. Required also for telomere recombination to repair telomeric ends in the absence of telomerase. KU70, of the KU70/KU80 heterodimer, binds to the stem loop of TLC1, the RNA component of telomerase. Involved in telomere maintenance. Interacts with telomeric repeats and subtelomeric sequences thereby controlling telomere length and protecting against subtelomeric rearrangement. Maintains telomeric chromatin, which is involved in silencing the expression of genes located at the telomere. Required for mating-type switching.</text>
</comment>
<evidence type="ECO:0000256" key="13">
    <source>
        <dbReference type="ARBA" id="ARBA00023125"/>
    </source>
</evidence>
<dbReference type="GeneID" id="19272356"/>
<protein>
    <recommendedName>
        <fullName evidence="5">ATP-dependent DNA helicase II subunit 2</fullName>
        <ecNumber evidence="4">3.6.4.12</ecNumber>
    </recommendedName>
    <alternativeName>
        <fullName evidence="18">ATP-dependent DNA helicase II subunit Ku80</fullName>
    </alternativeName>
</protein>
<keyword evidence="23" id="KW-1185">Reference proteome</keyword>
<evidence type="ECO:0000313" key="23">
    <source>
        <dbReference type="Proteomes" id="UP000030651"/>
    </source>
</evidence>
<keyword evidence="15" id="KW-0234">DNA repair</keyword>
<dbReference type="Pfam" id="PF03731">
    <property type="entry name" value="Ku_N"/>
    <property type="match status" value="1"/>
</dbReference>
<dbReference type="SUPFAM" id="SSF53300">
    <property type="entry name" value="vWA-like"/>
    <property type="match status" value="1"/>
</dbReference>
<dbReference type="GO" id="GO:0000781">
    <property type="term" value="C:chromosome, telomeric region"/>
    <property type="evidence" value="ECO:0007669"/>
    <property type="project" value="UniProtKB-SubCell"/>
</dbReference>
<accession>W3X1D1</accession>
<dbReference type="Proteomes" id="UP000030651">
    <property type="component" value="Unassembled WGS sequence"/>
</dbReference>
<dbReference type="SUPFAM" id="SSF100939">
    <property type="entry name" value="SPOC domain-like"/>
    <property type="match status" value="1"/>
</dbReference>
<evidence type="ECO:0000256" key="6">
    <source>
        <dbReference type="ARBA" id="ARBA00022454"/>
    </source>
</evidence>
<dbReference type="InterPro" id="IPR005161">
    <property type="entry name" value="Ku_N"/>
</dbReference>
<dbReference type="GO" id="GO:0003684">
    <property type="term" value="F:damaged DNA binding"/>
    <property type="evidence" value="ECO:0007669"/>
    <property type="project" value="InterPro"/>
</dbReference>
<evidence type="ECO:0000256" key="1">
    <source>
        <dbReference type="ARBA" id="ARBA00004123"/>
    </source>
</evidence>
<name>W3X1D1_PESFW</name>
<evidence type="ECO:0000256" key="3">
    <source>
        <dbReference type="ARBA" id="ARBA00007726"/>
    </source>
</evidence>
<dbReference type="OMA" id="WAMQYVW"/>
<dbReference type="PROSITE" id="PS50234">
    <property type="entry name" value="VWFA"/>
    <property type="match status" value="1"/>
</dbReference>
<dbReference type="Gene3D" id="3.40.50.410">
    <property type="entry name" value="von Willebrand factor, type A domain"/>
    <property type="match status" value="1"/>
</dbReference>
<evidence type="ECO:0000256" key="9">
    <source>
        <dbReference type="ARBA" id="ARBA00022801"/>
    </source>
</evidence>
<dbReference type="Gene3D" id="2.40.290.10">
    <property type="match status" value="1"/>
</dbReference>
<dbReference type="GO" id="GO:0003678">
    <property type="term" value="F:DNA helicase activity"/>
    <property type="evidence" value="ECO:0007669"/>
    <property type="project" value="UniProtKB-EC"/>
</dbReference>
<dbReference type="eggNOG" id="KOG2326">
    <property type="taxonomic scope" value="Eukaryota"/>
</dbReference>
<dbReference type="PIRSF" id="PIRSF016570">
    <property type="entry name" value="Ku80"/>
    <property type="match status" value="1"/>
</dbReference>
<dbReference type="KEGG" id="pfy:PFICI_07343"/>
<keyword evidence="7" id="KW-0547">Nucleotide-binding</keyword>
<dbReference type="GO" id="GO:0005524">
    <property type="term" value="F:ATP binding"/>
    <property type="evidence" value="ECO:0007669"/>
    <property type="project" value="UniProtKB-KW"/>
</dbReference>
<dbReference type="InterPro" id="IPR014893">
    <property type="entry name" value="Ku_PK_bind"/>
</dbReference>
<evidence type="ECO:0000313" key="22">
    <source>
        <dbReference type="EMBL" id="ETS79814.1"/>
    </source>
</evidence>
<evidence type="ECO:0000256" key="14">
    <source>
        <dbReference type="ARBA" id="ARBA00023172"/>
    </source>
</evidence>
<dbReference type="GO" id="GO:0043564">
    <property type="term" value="C:Ku70:Ku80 complex"/>
    <property type="evidence" value="ECO:0007669"/>
    <property type="project" value="InterPro"/>
</dbReference>
<dbReference type="EC" id="3.6.4.12" evidence="4"/>
<dbReference type="GO" id="GO:0042162">
    <property type="term" value="F:telomeric DNA binding"/>
    <property type="evidence" value="ECO:0007669"/>
    <property type="project" value="InterPro"/>
</dbReference>
<keyword evidence="14" id="KW-0233">DNA recombination</keyword>
<dbReference type="InterPro" id="IPR002035">
    <property type="entry name" value="VWF_A"/>
</dbReference>
<dbReference type="InParanoid" id="W3X1D1"/>
<evidence type="ECO:0000256" key="15">
    <source>
        <dbReference type="ARBA" id="ARBA00023204"/>
    </source>
</evidence>
<evidence type="ECO:0000256" key="12">
    <source>
        <dbReference type="ARBA" id="ARBA00022895"/>
    </source>
</evidence>
<evidence type="ECO:0000256" key="5">
    <source>
        <dbReference type="ARBA" id="ARBA00021792"/>
    </source>
</evidence>
<dbReference type="GO" id="GO:0006303">
    <property type="term" value="P:double-strand break repair via nonhomologous end joining"/>
    <property type="evidence" value="ECO:0007669"/>
    <property type="project" value="InterPro"/>
</dbReference>
<dbReference type="RefSeq" id="XP_007834115.1">
    <property type="nucleotide sequence ID" value="XM_007835924.1"/>
</dbReference>
<keyword evidence="10 22" id="KW-0347">Helicase</keyword>
<dbReference type="AlphaFoldDB" id="W3X1D1"/>
<evidence type="ECO:0000256" key="17">
    <source>
        <dbReference type="ARBA" id="ARBA00024890"/>
    </source>
</evidence>
<feature type="region of interest" description="Disordered" evidence="20">
    <location>
        <begin position="567"/>
        <end position="589"/>
    </location>
</feature>
<dbReference type="CDD" id="cd00873">
    <property type="entry name" value="KU80"/>
    <property type="match status" value="1"/>
</dbReference>
<proteinExistence type="inferred from homology"/>
<dbReference type="EMBL" id="KI912113">
    <property type="protein sequence ID" value="ETS79814.1"/>
    <property type="molecule type" value="Genomic_DNA"/>
</dbReference>
<evidence type="ECO:0000256" key="16">
    <source>
        <dbReference type="ARBA" id="ARBA00023242"/>
    </source>
</evidence>
<evidence type="ECO:0000256" key="18">
    <source>
        <dbReference type="ARBA" id="ARBA00031847"/>
    </source>
</evidence>
<dbReference type="GO" id="GO:0006310">
    <property type="term" value="P:DNA recombination"/>
    <property type="evidence" value="ECO:0007669"/>
    <property type="project" value="UniProtKB-KW"/>
</dbReference>
<comment type="subcellular location">
    <subcellularLocation>
        <location evidence="2">Chromosome</location>
        <location evidence="2">Telomere</location>
    </subcellularLocation>
    <subcellularLocation>
        <location evidence="1">Nucleus</location>
    </subcellularLocation>
</comment>
<dbReference type="SUPFAM" id="SSF101420">
    <property type="entry name" value="C-terminal domain of Ku80"/>
    <property type="match status" value="1"/>
</dbReference>
<keyword evidence="13" id="KW-0238">DNA-binding</keyword>
<evidence type="ECO:0000259" key="21">
    <source>
        <dbReference type="PROSITE" id="PS50234"/>
    </source>
</evidence>
<dbReference type="FunFam" id="1.10.1600.10:FF:000002">
    <property type="entry name" value="X-ray repair cross-complementing protein 5"/>
    <property type="match status" value="1"/>
</dbReference>
<keyword evidence="16" id="KW-0539">Nucleus</keyword>
<sequence length="752" mass="84277">MADKEAVVYIVDLGSSMADCHNGRIESDLDFSMRWIWDKISTTVAAARKTWNVGVIGVRTNETNTGLEDEDGYDNIAILQELQPMDLAKMRYLQTKIKPSDSDTGDCVSALIPAIQMIEKVAPARLKFNRKIFMVTSGEAPLDLDPDDISSIAEKLQDNKIQLTILGVDFDDAEYGFKEEDKTEQKATNERLLKSLVDAVGEDLATFGTIAEAVDELDMPRLKQNKPYKTYDGDLVLGEHAESMRIHVERYFKTKRAAPPTASNVVLKVNHGSQSTEALDGEGMEGVEYEKGGEFAAVKNARTYKVNDPDGPGGKRDVDFEDLAKGYAYGQTAVHISESEFNITKLETTKGFSIIGFIQQDKFEPFLKFGESCVTVAQKNSDADALKLSSLIHSLHENESYALARLVKKDGNNPELVLLAPHIDVDFECLYDIPMPFAEDVRQYPFPPLDKVVTVQNNVLTKHRFLPSEDLLEAMDEYVDAMDISTYALDDEGERTLEYAAVDDTFSPPLHRVNQVVRHRAIHADKPVPPMPPILVKYRIPDHDLVEKAKSKLDDLIATAEVKKVETKAKGKRGGKQEPKARKPLSGLDVDALLREPANKRTKVDPDNAIPSFKQLMESSDNDDVLQEAPKQMGAVIRDLVSESFGDLNFDRATENLGVLREYMILFEEPQRYNDFLKDFKKRLFTGALGGDRREFWFNNVRKPKLGLIDTTESEFSKVTTEEAAEASTRTWCISGLLFHANILQFLKSNLK</sequence>
<keyword evidence="9" id="KW-0378">Hydrolase</keyword>
<comment type="similarity">
    <text evidence="3">Belongs to the ku80 family.</text>
</comment>
<dbReference type="Gene3D" id="1.25.40.240">
    <property type="entry name" value="Ku, C-terminal domain"/>
    <property type="match status" value="1"/>
</dbReference>
<dbReference type="OrthoDB" id="30826at2759"/>
<dbReference type="HOGENOM" id="CLU_010975_1_1_1"/>
<gene>
    <name evidence="22" type="ORF">PFICI_07343</name>
</gene>